<evidence type="ECO:0000313" key="2">
    <source>
        <dbReference type="Proteomes" id="UP000265520"/>
    </source>
</evidence>
<proteinExistence type="predicted"/>
<dbReference type="Proteomes" id="UP000265520">
    <property type="component" value="Unassembled WGS sequence"/>
</dbReference>
<keyword evidence="2" id="KW-1185">Reference proteome</keyword>
<protein>
    <submittedName>
        <fullName evidence="1">Uncharacterized protein</fullName>
    </submittedName>
</protein>
<dbReference type="EMBL" id="LXQA011078722">
    <property type="protein sequence ID" value="MCI83931.1"/>
    <property type="molecule type" value="Genomic_DNA"/>
</dbReference>
<reference evidence="1 2" key="1">
    <citation type="journal article" date="2018" name="Front. Plant Sci.">
        <title>Red Clover (Trifolium pratense) and Zigzag Clover (T. medium) - A Picture of Genomic Similarities and Differences.</title>
        <authorList>
            <person name="Dluhosova J."/>
            <person name="Istvanek J."/>
            <person name="Nedelnik J."/>
            <person name="Repkova J."/>
        </authorList>
    </citation>
    <scope>NUCLEOTIDE SEQUENCE [LARGE SCALE GENOMIC DNA]</scope>
    <source>
        <strain evidence="2">cv. 10/8</strain>
        <tissue evidence="1">Leaf</tissue>
    </source>
</reference>
<accession>A0A392VAH8</accession>
<name>A0A392VAH8_9FABA</name>
<comment type="caution">
    <text evidence="1">The sequence shown here is derived from an EMBL/GenBank/DDBJ whole genome shotgun (WGS) entry which is preliminary data.</text>
</comment>
<sequence>MMNLEEGVGVMGANEDYNAVEDGCRRIKEIKRVDEVAKFD</sequence>
<evidence type="ECO:0000313" key="1">
    <source>
        <dbReference type="EMBL" id="MCI83931.1"/>
    </source>
</evidence>
<feature type="non-terminal residue" evidence="1">
    <location>
        <position position="40"/>
    </location>
</feature>
<organism evidence="1 2">
    <name type="scientific">Trifolium medium</name>
    <dbReference type="NCBI Taxonomy" id="97028"/>
    <lineage>
        <taxon>Eukaryota</taxon>
        <taxon>Viridiplantae</taxon>
        <taxon>Streptophyta</taxon>
        <taxon>Embryophyta</taxon>
        <taxon>Tracheophyta</taxon>
        <taxon>Spermatophyta</taxon>
        <taxon>Magnoliopsida</taxon>
        <taxon>eudicotyledons</taxon>
        <taxon>Gunneridae</taxon>
        <taxon>Pentapetalae</taxon>
        <taxon>rosids</taxon>
        <taxon>fabids</taxon>
        <taxon>Fabales</taxon>
        <taxon>Fabaceae</taxon>
        <taxon>Papilionoideae</taxon>
        <taxon>50 kb inversion clade</taxon>
        <taxon>NPAAA clade</taxon>
        <taxon>Hologalegina</taxon>
        <taxon>IRL clade</taxon>
        <taxon>Trifolieae</taxon>
        <taxon>Trifolium</taxon>
    </lineage>
</organism>
<dbReference type="AlphaFoldDB" id="A0A392VAH8"/>